<evidence type="ECO:0000313" key="12">
    <source>
        <dbReference type="Proteomes" id="UP001148203"/>
    </source>
</evidence>
<dbReference type="Pfam" id="PF10099">
    <property type="entry name" value="RskA_C"/>
    <property type="match status" value="1"/>
</dbReference>
<protein>
    <recommendedName>
        <fullName evidence="8">Regulator of SigK</fullName>
    </recommendedName>
    <alternativeName>
        <fullName evidence="7">Sigma-K anti-sigma factor RskA</fullName>
    </alternativeName>
</protein>
<evidence type="ECO:0000256" key="5">
    <source>
        <dbReference type="ARBA" id="ARBA00022989"/>
    </source>
</evidence>
<evidence type="ECO:0000256" key="2">
    <source>
        <dbReference type="ARBA" id="ARBA00004236"/>
    </source>
</evidence>
<gene>
    <name evidence="11" type="ORF">M5G11_04460</name>
</gene>
<comment type="subcellular location">
    <subcellularLocation>
        <location evidence="2">Cell membrane</location>
    </subcellularLocation>
    <subcellularLocation>
        <location evidence="1">Membrane</location>
        <topology evidence="1">Single-pass membrane protein</topology>
    </subcellularLocation>
</comment>
<proteinExistence type="predicted"/>
<comment type="caution">
    <text evidence="11">The sequence shown here is derived from an EMBL/GenBank/DDBJ whole genome shotgun (WGS) entry which is preliminary data.</text>
</comment>
<dbReference type="RefSeq" id="WP_273909363.1">
    <property type="nucleotide sequence ID" value="NZ_JAMDGX010000015.1"/>
</dbReference>
<dbReference type="InterPro" id="IPR051474">
    <property type="entry name" value="Anti-sigma-K/W_factor"/>
</dbReference>
<evidence type="ECO:0000256" key="3">
    <source>
        <dbReference type="ARBA" id="ARBA00022475"/>
    </source>
</evidence>
<keyword evidence="5 9" id="KW-1133">Transmembrane helix</keyword>
<organism evidence="11 12">
    <name type="scientific">Pseudomonas fontis</name>
    <dbReference type="NCBI Taxonomy" id="2942633"/>
    <lineage>
        <taxon>Bacteria</taxon>
        <taxon>Pseudomonadati</taxon>
        <taxon>Pseudomonadota</taxon>
        <taxon>Gammaproteobacteria</taxon>
        <taxon>Pseudomonadales</taxon>
        <taxon>Pseudomonadaceae</taxon>
        <taxon>Pseudomonas</taxon>
    </lineage>
</organism>
<evidence type="ECO:0000256" key="6">
    <source>
        <dbReference type="ARBA" id="ARBA00023136"/>
    </source>
</evidence>
<sequence length="233" mass="24765">MNDELPGDDDPDLLIAEYALGVLEEAERRVVEARAANDPQFAAKIAAWQQHFSGWLEAMPAQVPPAQVWSAIERELSAPPQPARRGLWNNPRPLRWMVAASLAASVLLAIGLAWTLSPPAPQPPLTATLQLDDGQSAFTVSIDRSAEHALFIPTAELDLQGRVAQAWVIAPGQAPRSLGLLRPDQGSLLKIPRELLATLTPAAVLAVSLEPDGGSPTGQPTGPVVAKGNIFAL</sequence>
<feature type="transmembrane region" description="Helical" evidence="9">
    <location>
        <begin position="94"/>
        <end position="116"/>
    </location>
</feature>
<dbReference type="EMBL" id="JAMDGY010000013">
    <property type="protein sequence ID" value="MDD0989781.1"/>
    <property type="molecule type" value="Genomic_DNA"/>
</dbReference>
<dbReference type="Gene3D" id="1.10.10.1320">
    <property type="entry name" value="Anti-sigma factor, zinc-finger domain"/>
    <property type="match status" value="1"/>
</dbReference>
<keyword evidence="4 9" id="KW-0812">Transmembrane</keyword>
<accession>A0ABT5NNN0</accession>
<evidence type="ECO:0000256" key="4">
    <source>
        <dbReference type="ARBA" id="ARBA00022692"/>
    </source>
</evidence>
<keyword evidence="6 9" id="KW-0472">Membrane</keyword>
<keyword evidence="3" id="KW-1003">Cell membrane</keyword>
<keyword evidence="12" id="KW-1185">Reference proteome</keyword>
<reference evidence="11 12" key="1">
    <citation type="submission" date="2022-05" db="EMBL/GenBank/DDBJ databases">
        <title>Novel Pseudomonas spp. Isolated from a Rainbow Trout Aquaculture Facility.</title>
        <authorList>
            <person name="Testerman T."/>
            <person name="Graf J."/>
        </authorList>
    </citation>
    <scope>NUCLEOTIDE SEQUENCE [LARGE SCALE GENOMIC DNA]</scope>
    <source>
        <strain evidence="11 12">ID681</strain>
    </source>
</reference>
<dbReference type="PANTHER" id="PTHR37461:SF1">
    <property type="entry name" value="ANTI-SIGMA-K FACTOR RSKA"/>
    <property type="match status" value="1"/>
</dbReference>
<dbReference type="InterPro" id="IPR018764">
    <property type="entry name" value="RskA_C"/>
</dbReference>
<evidence type="ECO:0000256" key="9">
    <source>
        <dbReference type="SAM" id="Phobius"/>
    </source>
</evidence>
<evidence type="ECO:0000256" key="7">
    <source>
        <dbReference type="ARBA" id="ARBA00029829"/>
    </source>
</evidence>
<name>A0ABT5NNN0_9PSED</name>
<dbReference type="PANTHER" id="PTHR37461">
    <property type="entry name" value="ANTI-SIGMA-K FACTOR RSKA"/>
    <property type="match status" value="1"/>
</dbReference>
<evidence type="ECO:0000313" key="11">
    <source>
        <dbReference type="EMBL" id="MDD0989781.1"/>
    </source>
</evidence>
<evidence type="ECO:0000259" key="10">
    <source>
        <dbReference type="Pfam" id="PF10099"/>
    </source>
</evidence>
<dbReference type="InterPro" id="IPR041916">
    <property type="entry name" value="Anti_sigma_zinc_sf"/>
</dbReference>
<evidence type="ECO:0000256" key="8">
    <source>
        <dbReference type="ARBA" id="ARBA00030803"/>
    </source>
</evidence>
<feature type="domain" description="Anti-sigma K factor RskA C-terminal" evidence="10">
    <location>
        <begin position="99"/>
        <end position="224"/>
    </location>
</feature>
<evidence type="ECO:0000256" key="1">
    <source>
        <dbReference type="ARBA" id="ARBA00004167"/>
    </source>
</evidence>
<dbReference type="Proteomes" id="UP001148203">
    <property type="component" value="Unassembled WGS sequence"/>
</dbReference>